<dbReference type="Proteomes" id="UP000237105">
    <property type="component" value="Unassembled WGS sequence"/>
</dbReference>
<name>A0A2P5AIJ4_PARAD</name>
<dbReference type="PANTHER" id="PTHR31170">
    <property type="entry name" value="BNAC04G53230D PROTEIN"/>
    <property type="match status" value="1"/>
</dbReference>
<protein>
    <submittedName>
        <fullName evidence="2">Uncharacterized protein</fullName>
    </submittedName>
</protein>
<keyword evidence="1" id="KW-1133">Transmembrane helix</keyword>
<comment type="caution">
    <text evidence="2">The sequence shown here is derived from an EMBL/GenBank/DDBJ whole genome shotgun (WGS) entry which is preliminary data.</text>
</comment>
<dbReference type="AlphaFoldDB" id="A0A2P5AIJ4"/>
<dbReference type="STRING" id="3476.A0A2P5AIJ4"/>
<evidence type="ECO:0000313" key="2">
    <source>
        <dbReference type="EMBL" id="PON36358.1"/>
    </source>
</evidence>
<dbReference type="Pfam" id="PF03140">
    <property type="entry name" value="DUF247"/>
    <property type="match status" value="1"/>
</dbReference>
<dbReference type="EMBL" id="JXTB01000573">
    <property type="protein sequence ID" value="PON36358.1"/>
    <property type="molecule type" value="Genomic_DNA"/>
</dbReference>
<accession>A0A2P5AIJ4</accession>
<gene>
    <name evidence="2" type="ORF">PanWU01x14_329180</name>
</gene>
<keyword evidence="3" id="KW-1185">Reference proteome</keyword>
<feature type="transmembrane region" description="Helical" evidence="1">
    <location>
        <begin position="430"/>
        <end position="454"/>
    </location>
</feature>
<organism evidence="2 3">
    <name type="scientific">Parasponia andersonii</name>
    <name type="common">Sponia andersonii</name>
    <dbReference type="NCBI Taxonomy" id="3476"/>
    <lineage>
        <taxon>Eukaryota</taxon>
        <taxon>Viridiplantae</taxon>
        <taxon>Streptophyta</taxon>
        <taxon>Embryophyta</taxon>
        <taxon>Tracheophyta</taxon>
        <taxon>Spermatophyta</taxon>
        <taxon>Magnoliopsida</taxon>
        <taxon>eudicotyledons</taxon>
        <taxon>Gunneridae</taxon>
        <taxon>Pentapetalae</taxon>
        <taxon>rosids</taxon>
        <taxon>fabids</taxon>
        <taxon>Rosales</taxon>
        <taxon>Cannabaceae</taxon>
        <taxon>Parasponia</taxon>
    </lineage>
</organism>
<reference evidence="3" key="1">
    <citation type="submission" date="2016-06" db="EMBL/GenBank/DDBJ databases">
        <title>Parallel loss of symbiosis genes in relatives of nitrogen-fixing non-legume Parasponia.</title>
        <authorList>
            <person name="Van Velzen R."/>
            <person name="Holmer R."/>
            <person name="Bu F."/>
            <person name="Rutten L."/>
            <person name="Van Zeijl A."/>
            <person name="Liu W."/>
            <person name="Santuari L."/>
            <person name="Cao Q."/>
            <person name="Sharma T."/>
            <person name="Shen D."/>
            <person name="Roswanjaya Y."/>
            <person name="Wardhani T."/>
            <person name="Kalhor M.S."/>
            <person name="Jansen J."/>
            <person name="Van den Hoogen J."/>
            <person name="Gungor B."/>
            <person name="Hartog M."/>
            <person name="Hontelez J."/>
            <person name="Verver J."/>
            <person name="Yang W.-C."/>
            <person name="Schijlen E."/>
            <person name="Repin R."/>
            <person name="Schilthuizen M."/>
            <person name="Schranz E."/>
            <person name="Heidstra R."/>
            <person name="Miyata K."/>
            <person name="Fedorova E."/>
            <person name="Kohlen W."/>
            <person name="Bisseling T."/>
            <person name="Smit S."/>
            <person name="Geurts R."/>
        </authorList>
    </citation>
    <scope>NUCLEOTIDE SEQUENCE [LARGE SCALE GENOMIC DNA]</scope>
    <source>
        <strain evidence="3">cv. WU1-14</strain>
    </source>
</reference>
<keyword evidence="1" id="KW-0472">Membrane</keyword>
<proteinExistence type="predicted"/>
<evidence type="ECO:0000256" key="1">
    <source>
        <dbReference type="SAM" id="Phobius"/>
    </source>
</evidence>
<dbReference type="PANTHER" id="PTHR31170:SF21">
    <property type="match status" value="1"/>
</dbReference>
<evidence type="ECO:0000313" key="3">
    <source>
        <dbReference type="Proteomes" id="UP000237105"/>
    </source>
</evidence>
<keyword evidence="1" id="KW-0812">Transmembrane</keyword>
<dbReference type="InterPro" id="IPR004158">
    <property type="entry name" value="DUF247_pln"/>
</dbReference>
<sequence>MDHNNNNNHIIRIPEVSKDRVSLMHQKISESPRLLSHGAGKPSCCIFRVPQSLIEVNGKTYQPHIVSLGPYHRGDPRLRMIEEHKWRYLGSLLARTEENRGSKLEDYMSAMAELEEEARECYAETIHLDSDEFAEMMVLDGCFIIELLRKAANLAPIEPDDPIFSMAWIIPFFYRDLLRLENQIPFLVLERLFEISSSSEEEEAKKDEHKLSDSNHPSLSLLALRFFDHVMQRAEGAIEKLHRDLRPWHLLDLTRRSLIPPSHPEPRSRRSAPSHIIHCVSKLRRAGIKLVRAEGGEEDSFLCVGFRRGVLSMAPITIDDFTTSFLLNCVAFEQCHRSCTKHFTTYATLLDCLINTYRDVEYLSDRNIVENFYGNDGEVARFINNLGRDVAFDIDVCYLADLFDDVNHYYKNSWHVHWAGFKYTYFDTPWSFISALAAFILLLLTVAQTFYTVYSYYKP</sequence>
<dbReference type="OrthoDB" id="658695at2759"/>